<evidence type="ECO:0000256" key="1">
    <source>
        <dbReference type="ARBA" id="ARBA00008898"/>
    </source>
</evidence>
<protein>
    <submittedName>
        <fullName evidence="5">Oxidoreductase</fullName>
    </submittedName>
</protein>
<dbReference type="PANTHER" id="PTHR30466">
    <property type="entry name" value="FLAVIN REDUCTASE"/>
    <property type="match status" value="1"/>
</dbReference>
<dbReference type="RefSeq" id="WP_212990743.1">
    <property type="nucleotide sequence ID" value="NZ_BAABEA010000025.1"/>
</dbReference>
<dbReference type="PANTHER" id="PTHR30466:SF11">
    <property type="entry name" value="FLAVIN-DEPENDENT MONOOXYGENASE, REDUCTASE SUBUNIT HSAB"/>
    <property type="match status" value="1"/>
</dbReference>
<organism evidence="5 6">
    <name type="scientific">Actinoplanes auranticolor</name>
    <dbReference type="NCBI Taxonomy" id="47988"/>
    <lineage>
        <taxon>Bacteria</taxon>
        <taxon>Bacillati</taxon>
        <taxon>Actinomycetota</taxon>
        <taxon>Actinomycetes</taxon>
        <taxon>Micromonosporales</taxon>
        <taxon>Micromonosporaceae</taxon>
        <taxon>Actinoplanes</taxon>
    </lineage>
</organism>
<dbReference type="Pfam" id="PF01613">
    <property type="entry name" value="Flavin_Reduct"/>
    <property type="match status" value="1"/>
</dbReference>
<dbReference type="AlphaFoldDB" id="A0A919SHB7"/>
<dbReference type="Proteomes" id="UP000681340">
    <property type="component" value="Unassembled WGS sequence"/>
</dbReference>
<dbReference type="GO" id="GO:0010181">
    <property type="term" value="F:FMN binding"/>
    <property type="evidence" value="ECO:0007669"/>
    <property type="project" value="InterPro"/>
</dbReference>
<evidence type="ECO:0000256" key="2">
    <source>
        <dbReference type="ARBA" id="ARBA00023002"/>
    </source>
</evidence>
<comment type="caution">
    <text evidence="5">The sequence shown here is derived from an EMBL/GenBank/DDBJ whole genome shotgun (WGS) entry which is preliminary data.</text>
</comment>
<keyword evidence="2" id="KW-0560">Oxidoreductase</keyword>
<evidence type="ECO:0000259" key="4">
    <source>
        <dbReference type="SMART" id="SM00903"/>
    </source>
</evidence>
<keyword evidence="6" id="KW-1185">Reference proteome</keyword>
<dbReference type="InterPro" id="IPR012349">
    <property type="entry name" value="Split_barrel_FMN-bd"/>
</dbReference>
<sequence>MAATAPATQAPHRADEPGMQRMPLSTRQDVEDAFTWSPTSLAAVAARVRGELVGMVASTFETGVSFDPPRALLSVRSGSRTWRSLRHSRTLGISLLSEQQGGLVRQLSSRTGDRFAGLDPVETPDGAALLPGAALWLEAQIDTEIAVGDHQLVLLAVADLRSSSEARPLIYWQRGLGRIEPAAAPLFP</sequence>
<dbReference type="InterPro" id="IPR002563">
    <property type="entry name" value="Flavin_Rdtase-like_dom"/>
</dbReference>
<dbReference type="SUPFAM" id="SSF50475">
    <property type="entry name" value="FMN-binding split barrel"/>
    <property type="match status" value="1"/>
</dbReference>
<evidence type="ECO:0000313" key="5">
    <source>
        <dbReference type="EMBL" id="GIM71766.1"/>
    </source>
</evidence>
<dbReference type="GO" id="GO:0042602">
    <property type="term" value="F:riboflavin reductase (NADPH) activity"/>
    <property type="evidence" value="ECO:0007669"/>
    <property type="project" value="TreeGrafter"/>
</dbReference>
<comment type="similarity">
    <text evidence="1">Belongs to the non-flavoprotein flavin reductase family.</text>
</comment>
<feature type="region of interest" description="Disordered" evidence="3">
    <location>
        <begin position="1"/>
        <end position="21"/>
    </location>
</feature>
<feature type="domain" description="Flavin reductase like" evidence="4">
    <location>
        <begin position="37"/>
        <end position="178"/>
    </location>
</feature>
<proteinExistence type="inferred from homology"/>
<dbReference type="Gene3D" id="2.30.110.10">
    <property type="entry name" value="Electron Transport, Fmn-binding Protein, Chain A"/>
    <property type="match status" value="1"/>
</dbReference>
<dbReference type="InterPro" id="IPR050268">
    <property type="entry name" value="NADH-dep_flavin_reductase"/>
</dbReference>
<evidence type="ECO:0000313" key="6">
    <source>
        <dbReference type="Proteomes" id="UP000681340"/>
    </source>
</evidence>
<accession>A0A919SHB7</accession>
<dbReference type="EMBL" id="BOQL01000038">
    <property type="protein sequence ID" value="GIM71766.1"/>
    <property type="molecule type" value="Genomic_DNA"/>
</dbReference>
<name>A0A919SHB7_9ACTN</name>
<reference evidence="5" key="1">
    <citation type="submission" date="2021-03" db="EMBL/GenBank/DDBJ databases">
        <title>Whole genome shotgun sequence of Actinoplanes auranticolor NBRC 12245.</title>
        <authorList>
            <person name="Komaki H."/>
            <person name="Tamura T."/>
        </authorList>
    </citation>
    <scope>NUCLEOTIDE SEQUENCE</scope>
    <source>
        <strain evidence="5">NBRC 12245</strain>
    </source>
</reference>
<dbReference type="SMART" id="SM00903">
    <property type="entry name" value="Flavin_Reduct"/>
    <property type="match status" value="1"/>
</dbReference>
<evidence type="ECO:0000256" key="3">
    <source>
        <dbReference type="SAM" id="MobiDB-lite"/>
    </source>
</evidence>
<gene>
    <name evidence="5" type="ORF">Aau02nite_47600</name>
</gene>